<organism evidence="1 2">
    <name type="scientific">Dermacentor silvarum</name>
    <name type="common">Tick</name>
    <dbReference type="NCBI Taxonomy" id="543639"/>
    <lineage>
        <taxon>Eukaryota</taxon>
        <taxon>Metazoa</taxon>
        <taxon>Ecdysozoa</taxon>
        <taxon>Arthropoda</taxon>
        <taxon>Chelicerata</taxon>
        <taxon>Arachnida</taxon>
        <taxon>Acari</taxon>
        <taxon>Parasitiformes</taxon>
        <taxon>Ixodida</taxon>
        <taxon>Ixodoidea</taxon>
        <taxon>Ixodidae</taxon>
        <taxon>Rhipicephalinae</taxon>
        <taxon>Dermacentor</taxon>
    </lineage>
</organism>
<dbReference type="EMBL" id="CM023478">
    <property type="protein sequence ID" value="KAH7934368.1"/>
    <property type="molecule type" value="Genomic_DNA"/>
</dbReference>
<dbReference type="Proteomes" id="UP000821865">
    <property type="component" value="Chromosome 9"/>
</dbReference>
<proteinExistence type="predicted"/>
<name>A0ACB8C6B4_DERSI</name>
<sequence length="101" mass="10584">MASVLRLLVLLVCGLGPAVRALEPREVFTNSFLVRLRGDHEPRAAEAVAKRNGFHSIGPVSVRSAACRSNARRDPPLANASVPKHSRARPGAAGAPTAGVL</sequence>
<reference evidence="1" key="1">
    <citation type="submission" date="2020-05" db="EMBL/GenBank/DDBJ databases">
        <title>Large-scale comparative analyses of tick genomes elucidate their genetic diversity and vector capacities.</title>
        <authorList>
            <person name="Jia N."/>
            <person name="Wang J."/>
            <person name="Shi W."/>
            <person name="Du L."/>
            <person name="Sun Y."/>
            <person name="Zhan W."/>
            <person name="Jiang J."/>
            <person name="Wang Q."/>
            <person name="Zhang B."/>
            <person name="Ji P."/>
            <person name="Sakyi L.B."/>
            <person name="Cui X."/>
            <person name="Yuan T."/>
            <person name="Jiang B."/>
            <person name="Yang W."/>
            <person name="Lam T.T.-Y."/>
            <person name="Chang Q."/>
            <person name="Ding S."/>
            <person name="Wang X."/>
            <person name="Zhu J."/>
            <person name="Ruan X."/>
            <person name="Zhao L."/>
            <person name="Wei J."/>
            <person name="Que T."/>
            <person name="Du C."/>
            <person name="Cheng J."/>
            <person name="Dai P."/>
            <person name="Han X."/>
            <person name="Huang E."/>
            <person name="Gao Y."/>
            <person name="Liu J."/>
            <person name="Shao H."/>
            <person name="Ye R."/>
            <person name="Li L."/>
            <person name="Wei W."/>
            <person name="Wang X."/>
            <person name="Wang C."/>
            <person name="Yang T."/>
            <person name="Huo Q."/>
            <person name="Li W."/>
            <person name="Guo W."/>
            <person name="Chen H."/>
            <person name="Zhou L."/>
            <person name="Ni X."/>
            <person name="Tian J."/>
            <person name="Zhou Y."/>
            <person name="Sheng Y."/>
            <person name="Liu T."/>
            <person name="Pan Y."/>
            <person name="Xia L."/>
            <person name="Li J."/>
            <person name="Zhao F."/>
            <person name="Cao W."/>
        </authorList>
    </citation>
    <scope>NUCLEOTIDE SEQUENCE</scope>
    <source>
        <strain evidence="1">Dsil-2018</strain>
    </source>
</reference>
<evidence type="ECO:0000313" key="2">
    <source>
        <dbReference type="Proteomes" id="UP000821865"/>
    </source>
</evidence>
<evidence type="ECO:0000313" key="1">
    <source>
        <dbReference type="EMBL" id="KAH7934368.1"/>
    </source>
</evidence>
<gene>
    <name evidence="1" type="ORF">HPB49_025195</name>
</gene>
<comment type="caution">
    <text evidence="1">The sequence shown here is derived from an EMBL/GenBank/DDBJ whole genome shotgun (WGS) entry which is preliminary data.</text>
</comment>
<keyword evidence="2" id="KW-1185">Reference proteome</keyword>
<accession>A0ACB8C6B4</accession>
<protein>
    <submittedName>
        <fullName evidence="1">Uncharacterized protein</fullName>
    </submittedName>
</protein>